<evidence type="ECO:0000313" key="5">
    <source>
        <dbReference type="Proteomes" id="UP000781932"/>
    </source>
</evidence>
<organism evidence="4 5">
    <name type="scientific">Colletotrichum karsti</name>
    <dbReference type="NCBI Taxonomy" id="1095194"/>
    <lineage>
        <taxon>Eukaryota</taxon>
        <taxon>Fungi</taxon>
        <taxon>Dikarya</taxon>
        <taxon>Ascomycota</taxon>
        <taxon>Pezizomycotina</taxon>
        <taxon>Sordariomycetes</taxon>
        <taxon>Hypocreomycetidae</taxon>
        <taxon>Glomerellales</taxon>
        <taxon>Glomerellaceae</taxon>
        <taxon>Colletotrichum</taxon>
        <taxon>Colletotrichum boninense species complex</taxon>
    </lineage>
</organism>
<protein>
    <submittedName>
        <fullName evidence="4">Aldehyde reductase</fullName>
    </submittedName>
</protein>
<feature type="domain" description="NAD-dependent epimerase/dehydratase" evidence="3">
    <location>
        <begin position="15"/>
        <end position="143"/>
    </location>
</feature>
<dbReference type="AlphaFoldDB" id="A0A9P6HYZ9"/>
<dbReference type="InterPro" id="IPR050425">
    <property type="entry name" value="NAD(P)_dehydrat-like"/>
</dbReference>
<keyword evidence="1" id="KW-0560">Oxidoreductase</keyword>
<dbReference type="Gene3D" id="3.40.50.720">
    <property type="entry name" value="NAD(P)-binding Rossmann-like Domain"/>
    <property type="match status" value="1"/>
</dbReference>
<evidence type="ECO:0000256" key="1">
    <source>
        <dbReference type="ARBA" id="ARBA00023002"/>
    </source>
</evidence>
<dbReference type="InterPro" id="IPR036291">
    <property type="entry name" value="NAD(P)-bd_dom_sf"/>
</dbReference>
<dbReference type="PANTHER" id="PTHR10366:SF562">
    <property type="entry name" value="ALDEHYDE REDUCTASE II (AFU_ORTHOLOGUE AFUA_1G11360)"/>
    <property type="match status" value="1"/>
</dbReference>
<dbReference type="GeneID" id="62164450"/>
<keyword evidence="5" id="KW-1185">Reference proteome</keyword>
<dbReference type="Pfam" id="PF01370">
    <property type="entry name" value="Epimerase"/>
    <property type="match status" value="1"/>
</dbReference>
<dbReference type="OrthoDB" id="2735536at2759"/>
<proteinExistence type="inferred from homology"/>
<evidence type="ECO:0000313" key="4">
    <source>
        <dbReference type="EMBL" id="KAF9873927.1"/>
    </source>
</evidence>
<name>A0A9P6HYZ9_9PEZI</name>
<reference evidence="4" key="2">
    <citation type="submission" date="2020-11" db="EMBL/GenBank/DDBJ databases">
        <title>Whole genome sequencing of Colletotrichum sp.</title>
        <authorList>
            <person name="Li H."/>
        </authorList>
    </citation>
    <scope>NUCLEOTIDE SEQUENCE</scope>
    <source>
        <strain evidence="4">CkLH20</strain>
    </source>
</reference>
<dbReference type="RefSeq" id="XP_038743388.1">
    <property type="nucleotide sequence ID" value="XM_038891376.1"/>
</dbReference>
<evidence type="ECO:0000259" key="3">
    <source>
        <dbReference type="Pfam" id="PF01370"/>
    </source>
</evidence>
<comment type="similarity">
    <text evidence="2">Belongs to the NAD(P)-dependent epimerase/dehydratase family. Dihydroflavonol-4-reductase subfamily.</text>
</comment>
<evidence type="ECO:0000256" key="2">
    <source>
        <dbReference type="ARBA" id="ARBA00023445"/>
    </source>
</evidence>
<dbReference type="InterPro" id="IPR001509">
    <property type="entry name" value="Epimerase_deHydtase"/>
</dbReference>
<dbReference type="SUPFAM" id="SSF51735">
    <property type="entry name" value="NAD(P)-binding Rossmann-fold domains"/>
    <property type="match status" value="1"/>
</dbReference>
<dbReference type="PANTHER" id="PTHR10366">
    <property type="entry name" value="NAD DEPENDENT EPIMERASE/DEHYDRATASE"/>
    <property type="match status" value="1"/>
</dbReference>
<comment type="caution">
    <text evidence="4">The sequence shown here is derived from an EMBL/GenBank/DDBJ whole genome shotgun (WGS) entry which is preliminary data.</text>
</comment>
<accession>A0A9P6HYZ9</accession>
<reference evidence="4" key="1">
    <citation type="submission" date="2020-03" db="EMBL/GenBank/DDBJ databases">
        <authorList>
            <person name="He L."/>
        </authorList>
    </citation>
    <scope>NUCLEOTIDE SEQUENCE</scope>
    <source>
        <strain evidence="4">CkLH20</strain>
    </source>
</reference>
<dbReference type="EMBL" id="JAATWM020000029">
    <property type="protein sequence ID" value="KAF9873927.1"/>
    <property type="molecule type" value="Genomic_DNA"/>
</dbReference>
<dbReference type="Proteomes" id="UP000781932">
    <property type="component" value="Unassembled WGS sequence"/>
</dbReference>
<gene>
    <name evidence="4" type="ORF">CkaCkLH20_08661</name>
</gene>
<dbReference type="GO" id="GO:0016616">
    <property type="term" value="F:oxidoreductase activity, acting on the CH-OH group of donors, NAD or NADP as acceptor"/>
    <property type="evidence" value="ECO:0007669"/>
    <property type="project" value="TreeGrafter"/>
</dbReference>
<sequence length="230" mass="24899">MASIQNPAIPKGSTVLVTGVNGFIGSHVADQFVQQGYVVRGTVRNIEKNAWLSNYFDKTYGKDKLTLFSVPDMTADNAYDEAAKGVSAIVHVASVLSFDPDASKVVPTAVKSTEVAIKAAYKQPTVKRFVLTSSSAAAIPSGGLQEKLEEGQSPVITEESWNSKAVELAWGPAPWGPEQGGIVYSASKVEQERLIWKYHQENQSQRPDMVVNAGKYFFAAGLPVFHVFGF</sequence>